<evidence type="ECO:0000256" key="6">
    <source>
        <dbReference type="ARBA" id="ARBA00034103"/>
    </source>
</evidence>
<evidence type="ECO:0000256" key="1">
    <source>
        <dbReference type="ARBA" id="ARBA00004156"/>
    </source>
</evidence>
<accession>A0AAU9IEB3</accession>
<dbReference type="GO" id="GO:0012505">
    <property type="term" value="C:endomembrane system"/>
    <property type="evidence" value="ECO:0007669"/>
    <property type="project" value="UniProtKB-SubCell"/>
</dbReference>
<dbReference type="PROSITE" id="PS51886">
    <property type="entry name" value="TLDC"/>
    <property type="match status" value="1"/>
</dbReference>
<evidence type="ECO:0000256" key="5">
    <source>
        <dbReference type="ARBA" id="ARBA00023329"/>
    </source>
</evidence>
<comment type="caution">
    <text evidence="8">The sequence shown here is derived from an EMBL/GenBank/DDBJ whole genome shotgun (WGS) entry which is preliminary data.</text>
</comment>
<dbReference type="InterPro" id="IPR000195">
    <property type="entry name" value="Rab-GAP-TBC_dom"/>
</dbReference>
<evidence type="ECO:0000256" key="2">
    <source>
        <dbReference type="ARBA" id="ARBA00004184"/>
    </source>
</evidence>
<evidence type="ECO:0000256" key="3">
    <source>
        <dbReference type="ARBA" id="ARBA00023018"/>
    </source>
</evidence>
<dbReference type="Pfam" id="PF07534">
    <property type="entry name" value="TLD"/>
    <property type="match status" value="1"/>
</dbReference>
<organism evidence="8 9">
    <name type="scientific">Blepharisma stoltei</name>
    <dbReference type="NCBI Taxonomy" id="1481888"/>
    <lineage>
        <taxon>Eukaryota</taxon>
        <taxon>Sar</taxon>
        <taxon>Alveolata</taxon>
        <taxon>Ciliophora</taxon>
        <taxon>Postciliodesmatophora</taxon>
        <taxon>Heterotrichea</taxon>
        <taxon>Heterotrichida</taxon>
        <taxon>Blepharismidae</taxon>
        <taxon>Blepharisma</taxon>
    </lineage>
</organism>
<name>A0AAU9IEB3_9CILI</name>
<dbReference type="Pfam" id="PF00566">
    <property type="entry name" value="RabGAP-TBC"/>
    <property type="match status" value="1"/>
</dbReference>
<evidence type="ECO:0000313" key="8">
    <source>
        <dbReference type="EMBL" id="CAG9312482.1"/>
    </source>
</evidence>
<dbReference type="InterPro" id="IPR006571">
    <property type="entry name" value="TLDc_dom"/>
</dbReference>
<feature type="domain" description="TLDc" evidence="7">
    <location>
        <begin position="369"/>
        <end position="531"/>
    </location>
</feature>
<dbReference type="EMBL" id="CAJZBQ010000006">
    <property type="protein sequence ID" value="CAG9312482.1"/>
    <property type="molecule type" value="Genomic_DNA"/>
</dbReference>
<keyword evidence="5" id="KW-0968">Cytoplasmic vesicle</keyword>
<dbReference type="SMART" id="SM00584">
    <property type="entry name" value="TLDc"/>
    <property type="match status" value="1"/>
</dbReference>
<keyword evidence="3" id="KW-0770">Synapse</keyword>
<dbReference type="SUPFAM" id="SSF47923">
    <property type="entry name" value="Ypt/Rab-GAP domain of gyp1p"/>
    <property type="match status" value="1"/>
</dbReference>
<dbReference type="AlphaFoldDB" id="A0AAU9IEB3"/>
<sequence length="533" mass="60857">MGNCCNKANEKEKANSQSFILDKENWMLNGFCTPSIYFEEDNNINYAKSQDKLGKNCQKIRKSLNREFAYSERLYQVELLKLWKNNIRAGIPNCLIRPLLIKLLDIKDQASVYNITSIQAYPETDSHNSEFKAPESPPTFSSNSLSELVPKFYVTPEGKTALERILFVIESSHIIEFCPEISSFISLLLIYFKEHEACSIVSKIIRASWEKDEKYRWHFTLTEEELVRFMTFCEAILKKNIYTLRPHFMNNVNIIGVVRDMYITNFIGYFKLPSLLRIFLYFISGGAKAFLRVVYAIFYFLKDEIPEEAVDIKSLVKSKCDTLDIDGILQCAAQAKLFPCLNTNSNYLEMPIPKRNSSIFMSTLIVESSILSITDLYWIWSNMTDFYKTFIPKLIFSSKTDGSSISAILGKCSNIDQKVPVILAISSMENYVVGAFLDCIFHMENDYFGSGESFVFSLSPVKKFFQSTGNNELYCYVQKDMMIFGGGGHGPALTIDGDLMKCSSYQCETYRNDVLGSSTFDIRCLEVIVLAGS</sequence>
<dbReference type="PANTHER" id="PTHR23354:SF122">
    <property type="entry name" value="GTPASE-ACTIVATING PROTEIN SKYWALKER"/>
    <property type="match status" value="1"/>
</dbReference>
<keyword evidence="4" id="KW-0472">Membrane</keyword>
<dbReference type="InterPro" id="IPR035969">
    <property type="entry name" value="Rab-GAP_TBC_sf"/>
</dbReference>
<keyword evidence="9" id="KW-1185">Reference proteome</keyword>
<dbReference type="Proteomes" id="UP001162131">
    <property type="component" value="Unassembled WGS sequence"/>
</dbReference>
<evidence type="ECO:0000256" key="4">
    <source>
        <dbReference type="ARBA" id="ARBA00023136"/>
    </source>
</evidence>
<reference evidence="8" key="1">
    <citation type="submission" date="2021-09" db="EMBL/GenBank/DDBJ databases">
        <authorList>
            <consortium name="AG Swart"/>
            <person name="Singh M."/>
            <person name="Singh A."/>
            <person name="Seah K."/>
            <person name="Emmerich C."/>
        </authorList>
    </citation>
    <scope>NUCLEOTIDE SEQUENCE</scope>
    <source>
        <strain evidence="8">ATCC30299</strain>
    </source>
</reference>
<proteinExistence type="predicted"/>
<gene>
    <name evidence="8" type="ORF">BSTOLATCC_MIC6585</name>
</gene>
<protein>
    <recommendedName>
        <fullName evidence="7">TLDc domain-containing protein</fullName>
    </recommendedName>
</protein>
<comment type="subcellular location">
    <subcellularLocation>
        <location evidence="1">Cytoplasmic vesicle membrane</location>
    </subcellularLocation>
    <subcellularLocation>
        <location evidence="2">Endomembrane system</location>
        <topology evidence="2">Peripheral membrane protein</topology>
    </subcellularLocation>
    <subcellularLocation>
        <location evidence="6">Synapse</location>
    </subcellularLocation>
</comment>
<dbReference type="Gene3D" id="1.10.472.80">
    <property type="entry name" value="Ypt/Rab-GAP domain of gyp1p, domain 3"/>
    <property type="match status" value="1"/>
</dbReference>
<evidence type="ECO:0000313" key="9">
    <source>
        <dbReference type="Proteomes" id="UP001162131"/>
    </source>
</evidence>
<dbReference type="PANTHER" id="PTHR23354">
    <property type="entry name" value="NUCLEOLAR PROTEIN 7/ESTROGEN RECEPTOR COACTIVATOR-RELATED"/>
    <property type="match status" value="1"/>
</dbReference>
<evidence type="ECO:0000259" key="7">
    <source>
        <dbReference type="PROSITE" id="PS51886"/>
    </source>
</evidence>
<dbReference type="GO" id="GO:0030659">
    <property type="term" value="C:cytoplasmic vesicle membrane"/>
    <property type="evidence" value="ECO:0007669"/>
    <property type="project" value="UniProtKB-SubCell"/>
</dbReference>